<dbReference type="EMBL" id="QYUN01000002">
    <property type="protein sequence ID" value="RJG05153.1"/>
    <property type="molecule type" value="Genomic_DNA"/>
</dbReference>
<dbReference type="OrthoDB" id="8775484at2"/>
<protein>
    <submittedName>
        <fullName evidence="2">DUF1269 domain-containing protein</fullName>
    </submittedName>
</protein>
<accession>A0A418WYG1</accession>
<evidence type="ECO:0000256" key="1">
    <source>
        <dbReference type="SAM" id="Phobius"/>
    </source>
</evidence>
<feature type="transmembrane region" description="Helical" evidence="1">
    <location>
        <begin position="63"/>
        <end position="82"/>
    </location>
</feature>
<comment type="caution">
    <text evidence="2">The sequence shown here is derived from an EMBL/GenBank/DDBJ whole genome shotgun (WGS) entry which is preliminary data.</text>
</comment>
<name>A0A418WYG1_9BURK</name>
<organism evidence="2 3">
    <name type="scientific">Noviherbaspirillum cavernae</name>
    <dbReference type="NCBI Taxonomy" id="2320862"/>
    <lineage>
        <taxon>Bacteria</taxon>
        <taxon>Pseudomonadati</taxon>
        <taxon>Pseudomonadota</taxon>
        <taxon>Betaproteobacteria</taxon>
        <taxon>Burkholderiales</taxon>
        <taxon>Oxalobacteraceae</taxon>
        <taxon>Noviherbaspirillum</taxon>
    </lineage>
</organism>
<evidence type="ECO:0000313" key="2">
    <source>
        <dbReference type="EMBL" id="RJG05153.1"/>
    </source>
</evidence>
<gene>
    <name evidence="2" type="ORF">D3870_03185</name>
</gene>
<proteinExistence type="predicted"/>
<keyword evidence="1" id="KW-0812">Transmembrane</keyword>
<evidence type="ECO:0000313" key="3">
    <source>
        <dbReference type="Proteomes" id="UP000285190"/>
    </source>
</evidence>
<keyword evidence="1" id="KW-1133">Transmembrane helix</keyword>
<dbReference type="Proteomes" id="UP000285190">
    <property type="component" value="Unassembled WGS sequence"/>
</dbReference>
<feature type="transmembrane region" description="Helical" evidence="1">
    <location>
        <begin position="94"/>
        <end position="116"/>
    </location>
</feature>
<keyword evidence="3" id="KW-1185">Reference proteome</keyword>
<keyword evidence="1" id="KW-0472">Membrane</keyword>
<reference evidence="2 3" key="1">
    <citation type="submission" date="2018-09" db="EMBL/GenBank/DDBJ databases">
        <authorList>
            <person name="Zhu H."/>
        </authorList>
    </citation>
    <scope>NUCLEOTIDE SEQUENCE [LARGE SCALE GENOMIC DNA]</scope>
    <source>
        <strain evidence="2 3">K2R10-39</strain>
    </source>
</reference>
<dbReference type="RefSeq" id="WP_119736610.1">
    <property type="nucleotide sequence ID" value="NZ_QYUN01000002.1"/>
</dbReference>
<sequence length="171" mass="18952">MRHRLYYLLPDLQSARRSLDDMLLNRIEQRHLHFLTNGAPLPHDMPEANFLQKTDIVHGAGNGMIAGGLLGMLIGAIVVFYFDIPAKSSEAAVVVLIAFGGLVFGGWAASMVAAAIPNTRLNAFYPEIEKGKILLIADVPARRVDEIERMMAQRHPEIRFSGEEPHIPVFP</sequence>
<dbReference type="AlphaFoldDB" id="A0A418WYG1"/>